<sequence>MAVGDLATDFELPDETGTPRRLTDLLTRGPVVLFFYPAAMTGGCTAEACHFRDLATEFAALGAQPVGISSDPVAKQGTFAAAHGFGFPLLSDADHTVARSFGAWRSWLPGNFHTRRRTYVIGTDRRILAEIGSETTMTRHADDALAVLQEPRSA</sequence>
<dbReference type="OrthoDB" id="9812811at2"/>
<gene>
    <name evidence="15" type="ORF">SAMN05216207_1002204</name>
</gene>
<keyword evidence="5" id="KW-0049">Antioxidant</keyword>
<dbReference type="Gene3D" id="3.40.30.10">
    <property type="entry name" value="Glutaredoxin"/>
    <property type="match status" value="1"/>
</dbReference>
<evidence type="ECO:0000256" key="1">
    <source>
        <dbReference type="ARBA" id="ARBA00003330"/>
    </source>
</evidence>
<protein>
    <recommendedName>
        <fullName evidence="3">thioredoxin-dependent peroxiredoxin</fullName>
        <ecNumber evidence="3">1.11.1.24</ecNumber>
    </recommendedName>
    <alternativeName>
        <fullName evidence="11">Bacterioferritin comigratory protein</fullName>
    </alternativeName>
    <alternativeName>
        <fullName evidence="9">Thioredoxin peroxidase</fullName>
    </alternativeName>
</protein>
<name>A0A1I4TBA4_PSUAM</name>
<dbReference type="GO" id="GO:0005737">
    <property type="term" value="C:cytoplasm"/>
    <property type="evidence" value="ECO:0007669"/>
    <property type="project" value="TreeGrafter"/>
</dbReference>
<dbReference type="PANTHER" id="PTHR42801">
    <property type="entry name" value="THIOREDOXIN-DEPENDENT PEROXIDE REDUCTASE"/>
    <property type="match status" value="1"/>
</dbReference>
<dbReference type="SUPFAM" id="SSF52833">
    <property type="entry name" value="Thioredoxin-like"/>
    <property type="match status" value="1"/>
</dbReference>
<evidence type="ECO:0000259" key="14">
    <source>
        <dbReference type="PROSITE" id="PS51352"/>
    </source>
</evidence>
<dbReference type="GO" id="GO:0008379">
    <property type="term" value="F:thioredoxin peroxidase activity"/>
    <property type="evidence" value="ECO:0007669"/>
    <property type="project" value="TreeGrafter"/>
</dbReference>
<comment type="subunit">
    <text evidence="2">Monomer.</text>
</comment>
<evidence type="ECO:0000256" key="5">
    <source>
        <dbReference type="ARBA" id="ARBA00022862"/>
    </source>
</evidence>
<evidence type="ECO:0000256" key="3">
    <source>
        <dbReference type="ARBA" id="ARBA00013017"/>
    </source>
</evidence>
<dbReference type="PIRSF" id="PIRSF000239">
    <property type="entry name" value="AHPC"/>
    <property type="match status" value="1"/>
</dbReference>
<evidence type="ECO:0000256" key="10">
    <source>
        <dbReference type="ARBA" id="ARBA00038489"/>
    </source>
</evidence>
<evidence type="ECO:0000256" key="9">
    <source>
        <dbReference type="ARBA" id="ARBA00032824"/>
    </source>
</evidence>
<dbReference type="GO" id="GO:0045454">
    <property type="term" value="P:cell redox homeostasis"/>
    <property type="evidence" value="ECO:0007669"/>
    <property type="project" value="TreeGrafter"/>
</dbReference>
<keyword evidence="16" id="KW-1185">Reference proteome</keyword>
<dbReference type="RefSeq" id="WP_093337106.1">
    <property type="nucleotide sequence ID" value="NZ_FOUY01000002.1"/>
</dbReference>
<evidence type="ECO:0000256" key="6">
    <source>
        <dbReference type="ARBA" id="ARBA00023002"/>
    </source>
</evidence>
<accession>A0A1I4TBA4</accession>
<keyword evidence="7" id="KW-1015">Disulfide bond</keyword>
<dbReference type="InterPro" id="IPR013766">
    <property type="entry name" value="Thioredoxin_domain"/>
</dbReference>
<comment type="catalytic activity">
    <reaction evidence="12">
        <text>a hydroperoxide + [thioredoxin]-dithiol = an alcohol + [thioredoxin]-disulfide + H2O</text>
        <dbReference type="Rhea" id="RHEA:62620"/>
        <dbReference type="Rhea" id="RHEA-COMP:10698"/>
        <dbReference type="Rhea" id="RHEA-COMP:10700"/>
        <dbReference type="ChEBI" id="CHEBI:15377"/>
        <dbReference type="ChEBI" id="CHEBI:29950"/>
        <dbReference type="ChEBI" id="CHEBI:30879"/>
        <dbReference type="ChEBI" id="CHEBI:35924"/>
        <dbReference type="ChEBI" id="CHEBI:50058"/>
        <dbReference type="EC" id="1.11.1.24"/>
    </reaction>
</comment>
<dbReference type="Proteomes" id="UP000199614">
    <property type="component" value="Unassembled WGS sequence"/>
</dbReference>
<keyword evidence="8" id="KW-0676">Redox-active center</keyword>
<comment type="similarity">
    <text evidence="10">Belongs to the peroxiredoxin family. BCP/PrxQ subfamily.</text>
</comment>
<evidence type="ECO:0000256" key="11">
    <source>
        <dbReference type="ARBA" id="ARBA00041373"/>
    </source>
</evidence>
<keyword evidence="4" id="KW-0575">Peroxidase</keyword>
<evidence type="ECO:0000256" key="8">
    <source>
        <dbReference type="ARBA" id="ARBA00023284"/>
    </source>
</evidence>
<evidence type="ECO:0000256" key="7">
    <source>
        <dbReference type="ARBA" id="ARBA00023157"/>
    </source>
</evidence>
<evidence type="ECO:0000256" key="4">
    <source>
        <dbReference type="ARBA" id="ARBA00022559"/>
    </source>
</evidence>
<evidence type="ECO:0000256" key="13">
    <source>
        <dbReference type="PIRSR" id="PIRSR000239-1"/>
    </source>
</evidence>
<evidence type="ECO:0000256" key="12">
    <source>
        <dbReference type="ARBA" id="ARBA00049091"/>
    </source>
</evidence>
<dbReference type="InterPro" id="IPR050924">
    <property type="entry name" value="Peroxiredoxin_BCP/PrxQ"/>
</dbReference>
<dbReference type="InterPro" id="IPR024706">
    <property type="entry name" value="Peroxiredoxin_AhpC-typ"/>
</dbReference>
<keyword evidence="6" id="KW-0560">Oxidoreductase</keyword>
<feature type="domain" description="Thioredoxin" evidence="14">
    <location>
        <begin position="1"/>
        <end position="153"/>
    </location>
</feature>
<evidence type="ECO:0000313" key="15">
    <source>
        <dbReference type="EMBL" id="SFM73966.1"/>
    </source>
</evidence>
<dbReference type="InterPro" id="IPR036249">
    <property type="entry name" value="Thioredoxin-like_sf"/>
</dbReference>
<dbReference type="InterPro" id="IPR000866">
    <property type="entry name" value="AhpC/TSA"/>
</dbReference>
<evidence type="ECO:0000313" key="16">
    <source>
        <dbReference type="Proteomes" id="UP000199614"/>
    </source>
</evidence>
<dbReference type="EC" id="1.11.1.24" evidence="3"/>
<dbReference type="CDD" id="cd03017">
    <property type="entry name" value="PRX_BCP"/>
    <property type="match status" value="1"/>
</dbReference>
<organism evidence="15 16">
    <name type="scientific">Pseudonocardia ammonioxydans</name>
    <dbReference type="NCBI Taxonomy" id="260086"/>
    <lineage>
        <taxon>Bacteria</taxon>
        <taxon>Bacillati</taxon>
        <taxon>Actinomycetota</taxon>
        <taxon>Actinomycetes</taxon>
        <taxon>Pseudonocardiales</taxon>
        <taxon>Pseudonocardiaceae</taxon>
        <taxon>Pseudonocardia</taxon>
    </lineage>
</organism>
<dbReference type="STRING" id="260086.SAMN05216207_1002204"/>
<dbReference type="AlphaFoldDB" id="A0A1I4TBA4"/>
<dbReference type="PROSITE" id="PS51352">
    <property type="entry name" value="THIOREDOXIN_2"/>
    <property type="match status" value="1"/>
</dbReference>
<dbReference type="GO" id="GO:0034599">
    <property type="term" value="P:cellular response to oxidative stress"/>
    <property type="evidence" value="ECO:0007669"/>
    <property type="project" value="TreeGrafter"/>
</dbReference>
<comment type="function">
    <text evidence="1">Thiol-specific peroxidase that catalyzes the reduction of hydrogen peroxide and organic hydroperoxides to water and alcohols, respectively. Plays a role in cell protection against oxidative stress by detoxifying peroxides and as sensor of hydrogen peroxide-mediated signaling events.</text>
</comment>
<reference evidence="15 16" key="1">
    <citation type="submission" date="2016-10" db="EMBL/GenBank/DDBJ databases">
        <authorList>
            <person name="de Groot N.N."/>
        </authorList>
    </citation>
    <scope>NUCLEOTIDE SEQUENCE [LARGE SCALE GENOMIC DNA]</scope>
    <source>
        <strain evidence="15 16">CGMCC 4.1877</strain>
    </source>
</reference>
<dbReference type="Pfam" id="PF00578">
    <property type="entry name" value="AhpC-TSA"/>
    <property type="match status" value="1"/>
</dbReference>
<feature type="active site" description="Cysteine sulfenic acid (-SOH) intermediate; for peroxidase activity" evidence="13">
    <location>
        <position position="44"/>
    </location>
</feature>
<proteinExistence type="inferred from homology"/>
<evidence type="ECO:0000256" key="2">
    <source>
        <dbReference type="ARBA" id="ARBA00011245"/>
    </source>
</evidence>
<dbReference type="PANTHER" id="PTHR42801:SF8">
    <property type="entry name" value="PEROXIREDOXIN RV1608C-RELATED"/>
    <property type="match status" value="1"/>
</dbReference>
<dbReference type="EMBL" id="FOUY01000002">
    <property type="protein sequence ID" value="SFM73966.1"/>
    <property type="molecule type" value="Genomic_DNA"/>
</dbReference>